<dbReference type="EMBL" id="PXVD01000005">
    <property type="protein sequence ID" value="MDJ1370594.1"/>
    <property type="molecule type" value="Genomic_DNA"/>
</dbReference>
<evidence type="ECO:0000256" key="1">
    <source>
        <dbReference type="ARBA" id="ARBA00022553"/>
    </source>
</evidence>
<evidence type="ECO:0000256" key="7">
    <source>
        <dbReference type="PROSITE-ProRule" id="PRU01091"/>
    </source>
</evidence>
<evidence type="ECO:0000256" key="4">
    <source>
        <dbReference type="ARBA" id="ARBA00023125"/>
    </source>
</evidence>
<evidence type="ECO:0000313" key="10">
    <source>
        <dbReference type="EMBL" id="MDJ1370594.1"/>
    </source>
</evidence>
<dbReference type="PANTHER" id="PTHR48111">
    <property type="entry name" value="REGULATOR OF RPOS"/>
    <property type="match status" value="1"/>
</dbReference>
<reference evidence="10" key="2">
    <citation type="journal article" date="2022" name="Sci. Rep.">
        <title>In silico prediction of the enzymes involved in the degradation of the herbicide molinate by Gulosibacter molinativorax ON4T.</title>
        <authorList>
            <person name="Lopes A.R."/>
            <person name="Bunin E."/>
            <person name="Viana A.T."/>
            <person name="Froufe H."/>
            <person name="Munoz-Merida A."/>
            <person name="Pinho D."/>
            <person name="Figueiredo J."/>
            <person name="Barroso C."/>
            <person name="Vaz-Moreira I."/>
            <person name="Bellanger X."/>
            <person name="Egas C."/>
            <person name="Nunes O.C."/>
        </authorList>
    </citation>
    <scope>NUCLEOTIDE SEQUENCE</scope>
    <source>
        <strain evidence="10">ON4</strain>
    </source>
</reference>
<keyword evidence="4 7" id="KW-0238">DNA-binding</keyword>
<dbReference type="Pfam" id="PF00486">
    <property type="entry name" value="Trans_reg_C"/>
    <property type="match status" value="1"/>
</dbReference>
<dbReference type="Proteomes" id="UP001170379">
    <property type="component" value="Unassembled WGS sequence"/>
</dbReference>
<evidence type="ECO:0000256" key="3">
    <source>
        <dbReference type="ARBA" id="ARBA00023015"/>
    </source>
</evidence>
<accession>A0ABT7C5Y1</accession>
<keyword evidence="3" id="KW-0805">Transcription regulation</keyword>
<dbReference type="Gene3D" id="3.40.50.2300">
    <property type="match status" value="1"/>
</dbReference>
<dbReference type="GO" id="GO:0003677">
    <property type="term" value="F:DNA binding"/>
    <property type="evidence" value="ECO:0007669"/>
    <property type="project" value="UniProtKB-KW"/>
</dbReference>
<proteinExistence type="predicted"/>
<dbReference type="InterPro" id="IPR001867">
    <property type="entry name" value="OmpR/PhoB-type_DNA-bd"/>
</dbReference>
<dbReference type="Pfam" id="PF00072">
    <property type="entry name" value="Response_reg"/>
    <property type="match status" value="1"/>
</dbReference>
<dbReference type="InterPro" id="IPR036388">
    <property type="entry name" value="WH-like_DNA-bd_sf"/>
</dbReference>
<evidence type="ECO:0000313" key="11">
    <source>
        <dbReference type="Proteomes" id="UP001170379"/>
    </source>
</evidence>
<dbReference type="RefSeq" id="WP_051266316.1">
    <property type="nucleotide sequence ID" value="NZ_CP028426.1"/>
</dbReference>
<evidence type="ECO:0000256" key="2">
    <source>
        <dbReference type="ARBA" id="ARBA00023012"/>
    </source>
</evidence>
<dbReference type="PANTHER" id="PTHR48111:SF1">
    <property type="entry name" value="TWO-COMPONENT RESPONSE REGULATOR ORR33"/>
    <property type="match status" value="1"/>
</dbReference>
<organism evidence="10 11">
    <name type="scientific">Gulosibacter molinativorax</name>
    <dbReference type="NCBI Taxonomy" id="256821"/>
    <lineage>
        <taxon>Bacteria</taxon>
        <taxon>Bacillati</taxon>
        <taxon>Actinomycetota</taxon>
        <taxon>Actinomycetes</taxon>
        <taxon>Micrococcales</taxon>
        <taxon>Microbacteriaceae</taxon>
        <taxon>Gulosibacter</taxon>
    </lineage>
</organism>
<evidence type="ECO:0000259" key="9">
    <source>
        <dbReference type="PROSITE" id="PS51755"/>
    </source>
</evidence>
<gene>
    <name evidence="10" type="ORF">C7K25_04305</name>
</gene>
<evidence type="ECO:0000256" key="5">
    <source>
        <dbReference type="ARBA" id="ARBA00023163"/>
    </source>
</evidence>
<dbReference type="PROSITE" id="PS51755">
    <property type="entry name" value="OMPR_PHOB"/>
    <property type="match status" value="1"/>
</dbReference>
<feature type="domain" description="Response regulatory" evidence="8">
    <location>
        <begin position="4"/>
        <end position="117"/>
    </location>
</feature>
<dbReference type="PROSITE" id="PS50110">
    <property type="entry name" value="RESPONSE_REGULATORY"/>
    <property type="match status" value="1"/>
</dbReference>
<dbReference type="SMART" id="SM00448">
    <property type="entry name" value="REC"/>
    <property type="match status" value="1"/>
</dbReference>
<name>A0ABT7C5Y1_9MICO</name>
<evidence type="ECO:0000256" key="6">
    <source>
        <dbReference type="PROSITE-ProRule" id="PRU00169"/>
    </source>
</evidence>
<dbReference type="InterPro" id="IPR011006">
    <property type="entry name" value="CheY-like_superfamily"/>
</dbReference>
<feature type="modified residue" description="4-aspartylphosphate" evidence="6">
    <location>
        <position position="53"/>
    </location>
</feature>
<protein>
    <submittedName>
        <fullName evidence="10">DNA-binding response regulator</fullName>
    </submittedName>
</protein>
<keyword evidence="2" id="KW-0902">Two-component regulatory system</keyword>
<keyword evidence="1 6" id="KW-0597">Phosphoprotein</keyword>
<dbReference type="CDD" id="cd17574">
    <property type="entry name" value="REC_OmpR"/>
    <property type="match status" value="1"/>
</dbReference>
<keyword evidence="5" id="KW-0804">Transcription</keyword>
<evidence type="ECO:0000259" key="8">
    <source>
        <dbReference type="PROSITE" id="PS50110"/>
    </source>
</evidence>
<dbReference type="SUPFAM" id="SSF52172">
    <property type="entry name" value="CheY-like"/>
    <property type="match status" value="1"/>
</dbReference>
<feature type="DNA-binding region" description="OmpR/PhoB-type" evidence="7">
    <location>
        <begin position="130"/>
        <end position="228"/>
    </location>
</feature>
<feature type="domain" description="OmpR/PhoB-type" evidence="9">
    <location>
        <begin position="130"/>
        <end position="228"/>
    </location>
</feature>
<comment type="caution">
    <text evidence="10">The sequence shown here is derived from an EMBL/GenBank/DDBJ whole genome shotgun (WGS) entry which is preliminary data.</text>
</comment>
<reference evidence="10" key="1">
    <citation type="submission" date="2018-03" db="EMBL/GenBank/DDBJ databases">
        <authorList>
            <person name="Nunes O.C."/>
            <person name="Lopes A.R."/>
            <person name="Froufe H."/>
            <person name="Munoz-Merida A."/>
            <person name="Barroso C."/>
            <person name="Egas C."/>
        </authorList>
    </citation>
    <scope>NUCLEOTIDE SEQUENCE</scope>
    <source>
        <strain evidence="10">ON4</strain>
    </source>
</reference>
<dbReference type="SMART" id="SM00862">
    <property type="entry name" value="Trans_reg_C"/>
    <property type="match status" value="1"/>
</dbReference>
<sequence length="240" mass="27352">MEYDVLMVDDEEALASSTTEYLAAFGIRADWVASAEAALEFLAAHPTRMLLLDVGLPGMDGFEFCRKVRESKSLPIVFLSARGSDDDEILALTLGGDDYLRKPVSLSVLVAKIRRILERLDNTGPNTDARAGYDDGHLRFDADGQRFFVEDLELELTAMEYRLLDYFVREQDRVLTKDELFEHVWEDAFVGDGTLTVHVRRLRKKIEPDPEHPRYIKTVWGRGYRFEGRGFEGRGLEARA</sequence>
<dbReference type="InterPro" id="IPR039420">
    <property type="entry name" value="WalR-like"/>
</dbReference>
<dbReference type="Gene3D" id="1.10.10.10">
    <property type="entry name" value="Winged helix-like DNA-binding domain superfamily/Winged helix DNA-binding domain"/>
    <property type="match status" value="1"/>
</dbReference>
<dbReference type="CDD" id="cd00383">
    <property type="entry name" value="trans_reg_C"/>
    <property type="match status" value="1"/>
</dbReference>
<keyword evidence="11" id="KW-1185">Reference proteome</keyword>
<dbReference type="InterPro" id="IPR001789">
    <property type="entry name" value="Sig_transdc_resp-reg_receiver"/>
</dbReference>